<proteinExistence type="predicted"/>
<dbReference type="AlphaFoldDB" id="A0AAU9S8K7"/>
<evidence type="ECO:0000313" key="1">
    <source>
        <dbReference type="EMBL" id="CAH2060299.1"/>
    </source>
</evidence>
<sequence>MQMFSLLSSPRMIPMVLISISGKMELLRGLCSLFLLLGRTSDPHSLSNHGLKLFGSKADKLPLSRKLINWGISTSPPPSAVCVVSRKKQRSTSSFIVISACRFGASFFSALANPDSSSQVGES</sequence>
<dbReference type="Proteomes" id="UP000836841">
    <property type="component" value="Chromosome 4"/>
</dbReference>
<keyword evidence="2" id="KW-1185">Reference proteome</keyword>
<accession>A0AAU9S8K7</accession>
<dbReference type="EMBL" id="OU466860">
    <property type="protein sequence ID" value="CAH2060299.1"/>
    <property type="molecule type" value="Genomic_DNA"/>
</dbReference>
<protein>
    <submittedName>
        <fullName evidence="1">Uncharacterized protein</fullName>
    </submittedName>
</protein>
<evidence type="ECO:0000313" key="2">
    <source>
        <dbReference type="Proteomes" id="UP000836841"/>
    </source>
</evidence>
<gene>
    <name evidence="1" type="ORF">TAV2_LOCUS14675</name>
</gene>
<organism evidence="1 2">
    <name type="scientific">Thlaspi arvense</name>
    <name type="common">Field penny-cress</name>
    <dbReference type="NCBI Taxonomy" id="13288"/>
    <lineage>
        <taxon>Eukaryota</taxon>
        <taxon>Viridiplantae</taxon>
        <taxon>Streptophyta</taxon>
        <taxon>Embryophyta</taxon>
        <taxon>Tracheophyta</taxon>
        <taxon>Spermatophyta</taxon>
        <taxon>Magnoliopsida</taxon>
        <taxon>eudicotyledons</taxon>
        <taxon>Gunneridae</taxon>
        <taxon>Pentapetalae</taxon>
        <taxon>rosids</taxon>
        <taxon>malvids</taxon>
        <taxon>Brassicales</taxon>
        <taxon>Brassicaceae</taxon>
        <taxon>Thlaspideae</taxon>
        <taxon>Thlaspi</taxon>
    </lineage>
</organism>
<name>A0AAU9S8K7_THLAR</name>
<reference evidence="1 2" key="1">
    <citation type="submission" date="2022-03" db="EMBL/GenBank/DDBJ databases">
        <authorList>
            <person name="Nunn A."/>
            <person name="Chopra R."/>
            <person name="Nunn A."/>
            <person name="Contreras Garrido A."/>
        </authorList>
    </citation>
    <scope>NUCLEOTIDE SEQUENCE [LARGE SCALE GENOMIC DNA]</scope>
</reference>